<name>A0A6G1C8Q5_9ORYZ</name>
<sequence length="121" mass="13641">MLITVHILIVISCPELFTAIALVDVSILHLCRYLLHHGVSVISGAGIRLRFRLRTADAIIYMALSVLLFLRFAPVMSWWGALAAWVTILLIVEAVLAFFFFFFPYGCCNERPEGDVHNPHV</sequence>
<dbReference type="EMBL" id="SPHZ02000010">
    <property type="protein sequence ID" value="KAF0896868.1"/>
    <property type="molecule type" value="Genomic_DNA"/>
</dbReference>
<proteinExistence type="predicted"/>
<accession>A0A6G1C8Q5</accession>
<protein>
    <submittedName>
        <fullName evidence="2">Uncharacterized protein</fullName>
    </submittedName>
</protein>
<gene>
    <name evidence="2" type="ORF">E2562_029558</name>
</gene>
<dbReference type="OrthoDB" id="10529171at2759"/>
<feature type="transmembrane region" description="Helical" evidence="1">
    <location>
        <begin position="7"/>
        <end position="28"/>
    </location>
</feature>
<dbReference type="Proteomes" id="UP000479710">
    <property type="component" value="Unassembled WGS sequence"/>
</dbReference>
<reference evidence="2 3" key="1">
    <citation type="submission" date="2019-11" db="EMBL/GenBank/DDBJ databases">
        <title>Whole genome sequence of Oryza granulata.</title>
        <authorList>
            <person name="Li W."/>
        </authorList>
    </citation>
    <scope>NUCLEOTIDE SEQUENCE [LARGE SCALE GENOMIC DNA]</scope>
    <source>
        <strain evidence="3">cv. Menghai</strain>
        <tissue evidence="2">Leaf</tissue>
    </source>
</reference>
<feature type="transmembrane region" description="Helical" evidence="1">
    <location>
        <begin position="58"/>
        <end position="76"/>
    </location>
</feature>
<evidence type="ECO:0000256" key="1">
    <source>
        <dbReference type="SAM" id="Phobius"/>
    </source>
</evidence>
<feature type="transmembrane region" description="Helical" evidence="1">
    <location>
        <begin position="82"/>
        <end position="103"/>
    </location>
</feature>
<organism evidence="2 3">
    <name type="scientific">Oryza meyeriana var. granulata</name>
    <dbReference type="NCBI Taxonomy" id="110450"/>
    <lineage>
        <taxon>Eukaryota</taxon>
        <taxon>Viridiplantae</taxon>
        <taxon>Streptophyta</taxon>
        <taxon>Embryophyta</taxon>
        <taxon>Tracheophyta</taxon>
        <taxon>Spermatophyta</taxon>
        <taxon>Magnoliopsida</taxon>
        <taxon>Liliopsida</taxon>
        <taxon>Poales</taxon>
        <taxon>Poaceae</taxon>
        <taxon>BOP clade</taxon>
        <taxon>Oryzoideae</taxon>
        <taxon>Oryzeae</taxon>
        <taxon>Oryzinae</taxon>
        <taxon>Oryza</taxon>
        <taxon>Oryza meyeriana</taxon>
    </lineage>
</organism>
<comment type="caution">
    <text evidence="2">The sequence shown here is derived from an EMBL/GenBank/DDBJ whole genome shotgun (WGS) entry which is preliminary data.</text>
</comment>
<keyword evidence="3" id="KW-1185">Reference proteome</keyword>
<keyword evidence="1" id="KW-1133">Transmembrane helix</keyword>
<dbReference type="AlphaFoldDB" id="A0A6G1C8Q5"/>
<keyword evidence="1" id="KW-0812">Transmembrane</keyword>
<evidence type="ECO:0000313" key="3">
    <source>
        <dbReference type="Proteomes" id="UP000479710"/>
    </source>
</evidence>
<keyword evidence="1" id="KW-0472">Membrane</keyword>
<evidence type="ECO:0000313" key="2">
    <source>
        <dbReference type="EMBL" id="KAF0896868.1"/>
    </source>
</evidence>